<keyword evidence="1" id="KW-1185">Reference proteome</keyword>
<sequence>MTGGRPACKTQTERACYVQLTENDRSSRCRLCLEGVPLATEIPYGASACNGHVHVANARPNYAVIGNYPSRTMLGSIPRGVRAELLTYGWRPPVFLHRRGTGSAAVAQNVYAPLQRAIIDQYQRANTHVGGFQAHGVDNRRRCACRCLHGSDGSGPFQPVPQPMLASMPPSTAAPVFRQAHVPMFAPTDLPMLAPDGPPVLAPVGPPVLAPVDPPVLAPVGPPVFVPVGPPVLAPAGPPVLASGPMIAQAPMFTIPGLDIIAHPAVNHMGDTDGPMDPNDISLFQNGLVNYVDDEICSAVEKCQCQNK</sequence>
<reference evidence="1" key="1">
    <citation type="submission" date="2013-11" db="EMBL/GenBank/DDBJ databases">
        <authorList>
            <person name="Aslett M."/>
        </authorList>
    </citation>
    <scope>NUCLEOTIDE SEQUENCE [LARGE SCALE GENOMIC DNA]</scope>
    <source>
        <strain evidence="1">Edinburgh</strain>
    </source>
</reference>
<evidence type="ECO:0000313" key="3">
    <source>
        <dbReference type="WBParaSite" id="TMUE_0000002125.2"/>
    </source>
</evidence>
<dbReference type="STRING" id="70415.A0A5S6Q4G2"/>
<organism evidence="1 2">
    <name type="scientific">Trichuris muris</name>
    <name type="common">Mouse whipworm</name>
    <dbReference type="NCBI Taxonomy" id="70415"/>
    <lineage>
        <taxon>Eukaryota</taxon>
        <taxon>Metazoa</taxon>
        <taxon>Ecdysozoa</taxon>
        <taxon>Nematoda</taxon>
        <taxon>Enoplea</taxon>
        <taxon>Dorylaimia</taxon>
        <taxon>Trichinellida</taxon>
        <taxon>Trichuridae</taxon>
        <taxon>Trichuris</taxon>
    </lineage>
</organism>
<accession>A0A5S6Q4G2</accession>
<proteinExistence type="predicted"/>
<dbReference type="WBParaSite" id="TMUE_0000002125.1">
    <property type="protein sequence ID" value="TMUE_0000002125.1"/>
    <property type="gene ID" value="WBGene00297981"/>
</dbReference>
<dbReference type="WBParaSite" id="TMUE_0000002125.2">
    <property type="protein sequence ID" value="TMUE_0000002125.2"/>
    <property type="gene ID" value="WBGene00297981"/>
</dbReference>
<dbReference type="Proteomes" id="UP000046395">
    <property type="component" value="Unassembled WGS sequence"/>
</dbReference>
<evidence type="ECO:0000313" key="2">
    <source>
        <dbReference type="WBParaSite" id="TMUE_0000002125.1"/>
    </source>
</evidence>
<name>A0A5S6Q4G2_TRIMR</name>
<protein>
    <submittedName>
        <fullName evidence="2 3">Uncharacterized protein</fullName>
    </submittedName>
</protein>
<evidence type="ECO:0000313" key="1">
    <source>
        <dbReference type="Proteomes" id="UP000046395"/>
    </source>
</evidence>
<dbReference type="AlphaFoldDB" id="A0A5S6Q4G2"/>
<reference evidence="2" key="3">
    <citation type="submission" date="2019-12" db="UniProtKB">
        <authorList>
            <consortium name="WormBaseParasite"/>
        </authorList>
    </citation>
    <scope>IDENTIFICATION</scope>
</reference>
<reference evidence="1" key="2">
    <citation type="submission" date="2014-03" db="EMBL/GenBank/DDBJ databases">
        <title>The whipworm genome and dual-species transcriptomics of an intimate host-pathogen interaction.</title>
        <authorList>
            <person name="Foth B.J."/>
            <person name="Tsai I.J."/>
            <person name="Reid A.J."/>
            <person name="Bancroft A.J."/>
            <person name="Nichol S."/>
            <person name="Tracey A."/>
            <person name="Holroyd N."/>
            <person name="Cotton J.A."/>
            <person name="Stanley E.J."/>
            <person name="Zarowiecki M."/>
            <person name="Liu J.Z."/>
            <person name="Huckvale T."/>
            <person name="Cooper P.J."/>
            <person name="Grencis R.K."/>
            <person name="Berriman M."/>
        </authorList>
    </citation>
    <scope>NUCLEOTIDE SEQUENCE [LARGE SCALE GENOMIC DNA]</scope>
    <source>
        <strain evidence="1">Edinburgh</strain>
    </source>
</reference>